<evidence type="ECO:0000313" key="3">
    <source>
        <dbReference type="EMBL" id="MDQ2065145.1"/>
    </source>
</evidence>
<comment type="caution">
    <text evidence="3">The sequence shown here is derived from an EMBL/GenBank/DDBJ whole genome shotgun (WGS) entry which is preliminary data.</text>
</comment>
<feature type="domain" description="Polysaccharide export protein N-terminal" evidence="2">
    <location>
        <begin position="35"/>
        <end position="115"/>
    </location>
</feature>
<sequence length="333" mass="35538">MLYVDRTTYARVSKWPSSGKGGMAGTGWIENKRGPSDNLINAGDRVDITIWETGEGSLLIMPGQKVVALPGLTVSADGTVFLPFADKVYIANMTVDQAREAIQAKLAVQTPATQVLINHSAGRKSTVDLISGVPRPGSYPLPSRDFTVLSLLALGGGVPAVETNPYVRLMRDGKIYSISADRLLKNPSLDTTLRGGDKVYVEPDERYFLSLGAAGREAMVRFPQDRISALDALALIGGLNESRADAKGILILRDYPAKAVRSDGKGPPKQRMIFVIDMTSADGLFSAGQFTIQAQDVVMATESKVTSANVVMGLIGGVLGLGRTSQLILDRAD</sequence>
<gene>
    <name evidence="3" type="ORF">Q9295_02065</name>
</gene>
<evidence type="ECO:0000313" key="4">
    <source>
        <dbReference type="Proteomes" id="UP001239680"/>
    </source>
</evidence>
<dbReference type="RefSeq" id="WP_306678840.1">
    <property type="nucleotide sequence ID" value="NZ_JAVDBT010000002.1"/>
</dbReference>
<dbReference type="PANTHER" id="PTHR33619:SF3">
    <property type="entry name" value="POLYSACCHARIDE EXPORT PROTEIN GFCE-RELATED"/>
    <property type="match status" value="1"/>
</dbReference>
<reference evidence="3 4" key="1">
    <citation type="submission" date="2023-08" db="EMBL/GenBank/DDBJ databases">
        <title>Characterization of two Paracoccaceae strains isolated from Phycosphere and proposal of Xinfangfangia lacusdiani sp. nov.</title>
        <authorList>
            <person name="Deng Y."/>
            <person name="Zhang Y.Q."/>
        </authorList>
    </citation>
    <scope>NUCLEOTIDE SEQUENCE [LARGE SCALE GENOMIC DNA]</scope>
    <source>
        <strain evidence="3 4">CPCC 101601</strain>
    </source>
</reference>
<evidence type="ECO:0000259" key="2">
    <source>
        <dbReference type="Pfam" id="PF02563"/>
    </source>
</evidence>
<dbReference type="Proteomes" id="UP001239680">
    <property type="component" value="Unassembled WGS sequence"/>
</dbReference>
<dbReference type="InterPro" id="IPR049712">
    <property type="entry name" value="Poly_export"/>
</dbReference>
<keyword evidence="4" id="KW-1185">Reference proteome</keyword>
<evidence type="ECO:0000256" key="1">
    <source>
        <dbReference type="ARBA" id="ARBA00022729"/>
    </source>
</evidence>
<accession>A0ABU0VW30</accession>
<dbReference type="EMBL" id="JAVDBT010000002">
    <property type="protein sequence ID" value="MDQ2065145.1"/>
    <property type="molecule type" value="Genomic_DNA"/>
</dbReference>
<dbReference type="Gene3D" id="3.30.1950.10">
    <property type="entry name" value="wza like domain"/>
    <property type="match status" value="1"/>
</dbReference>
<dbReference type="PANTHER" id="PTHR33619">
    <property type="entry name" value="POLYSACCHARIDE EXPORT PROTEIN GFCE-RELATED"/>
    <property type="match status" value="1"/>
</dbReference>
<name>A0ABU0VW30_9RHOB</name>
<protein>
    <submittedName>
        <fullName evidence="3">Polysaccharide biosynthesis/export family protein</fullName>
    </submittedName>
</protein>
<dbReference type="Pfam" id="PF02563">
    <property type="entry name" value="Poly_export"/>
    <property type="match status" value="1"/>
</dbReference>
<dbReference type="Gene3D" id="3.10.560.10">
    <property type="entry name" value="Outer membrane lipoprotein wza domain like"/>
    <property type="match status" value="2"/>
</dbReference>
<keyword evidence="1" id="KW-0732">Signal</keyword>
<proteinExistence type="predicted"/>
<dbReference type="InterPro" id="IPR003715">
    <property type="entry name" value="Poly_export_N"/>
</dbReference>
<organism evidence="3 4">
    <name type="scientific">Pseudogemmobacter lacusdianii</name>
    <dbReference type="NCBI Taxonomy" id="3069608"/>
    <lineage>
        <taxon>Bacteria</taxon>
        <taxon>Pseudomonadati</taxon>
        <taxon>Pseudomonadota</taxon>
        <taxon>Alphaproteobacteria</taxon>
        <taxon>Rhodobacterales</taxon>
        <taxon>Paracoccaceae</taxon>
        <taxon>Pseudogemmobacter</taxon>
    </lineage>
</organism>